<feature type="domain" description="Four-carbon acid sugar kinase nucleotide binding" evidence="8">
    <location>
        <begin position="281"/>
        <end position="450"/>
    </location>
</feature>
<dbReference type="GO" id="GO:0005524">
    <property type="term" value="F:ATP binding"/>
    <property type="evidence" value="ECO:0007669"/>
    <property type="project" value="UniProtKB-KW"/>
</dbReference>
<keyword evidence="2" id="KW-0808">Transferase</keyword>
<feature type="domain" description="Four-carbon acid sugar kinase N-terminal" evidence="7">
    <location>
        <begin position="14"/>
        <end position="252"/>
    </location>
</feature>
<dbReference type="SUPFAM" id="SSF142764">
    <property type="entry name" value="YgbK-like"/>
    <property type="match status" value="1"/>
</dbReference>
<evidence type="ECO:0000259" key="7">
    <source>
        <dbReference type="Pfam" id="PF07005"/>
    </source>
</evidence>
<gene>
    <name evidence="9" type="ORF">EYW49_01470</name>
</gene>
<name>A0A4Q9VWV5_9HYPH</name>
<dbReference type="AlphaFoldDB" id="A0A4Q9VWV5"/>
<keyword evidence="4 9" id="KW-0418">Kinase</keyword>
<evidence type="ECO:0000256" key="6">
    <source>
        <dbReference type="ARBA" id="ARBA00023277"/>
    </source>
</evidence>
<evidence type="ECO:0000256" key="3">
    <source>
        <dbReference type="ARBA" id="ARBA00022741"/>
    </source>
</evidence>
<evidence type="ECO:0000256" key="2">
    <source>
        <dbReference type="ARBA" id="ARBA00022679"/>
    </source>
</evidence>
<comment type="caution">
    <text evidence="9">The sequence shown here is derived from an EMBL/GenBank/DDBJ whole genome shotgun (WGS) entry which is preliminary data.</text>
</comment>
<keyword evidence="6" id="KW-0119">Carbohydrate metabolism</keyword>
<keyword evidence="3" id="KW-0547">Nucleotide-binding</keyword>
<dbReference type="Pfam" id="PF17042">
    <property type="entry name" value="NBD_C"/>
    <property type="match status" value="1"/>
</dbReference>
<dbReference type="InterPro" id="IPR010737">
    <property type="entry name" value="4-carb_acid_sugar_kinase_N"/>
</dbReference>
<dbReference type="InterPro" id="IPR037051">
    <property type="entry name" value="4-carb_acid_sugar_kinase_N_sf"/>
</dbReference>
<comment type="similarity">
    <text evidence="1">Belongs to the four-carbon acid sugar kinase family.</text>
</comment>
<organism evidence="9 10">
    <name type="scientific">Siculibacillus lacustris</name>
    <dbReference type="NCBI Taxonomy" id="1549641"/>
    <lineage>
        <taxon>Bacteria</taxon>
        <taxon>Pseudomonadati</taxon>
        <taxon>Pseudomonadota</taxon>
        <taxon>Alphaproteobacteria</taxon>
        <taxon>Hyphomicrobiales</taxon>
        <taxon>Ancalomicrobiaceae</taxon>
        <taxon>Siculibacillus</taxon>
    </lineage>
</organism>
<reference evidence="9 10" key="1">
    <citation type="submission" date="2019-02" db="EMBL/GenBank/DDBJ databases">
        <title>Siculibacillus lacustris gen. nov., sp. nov., a new rosette-forming bacterium isolated from a freshwater crater lake (Lake St. Ana, Romania).</title>
        <authorList>
            <person name="Felfoldi T."/>
            <person name="Marton Z."/>
            <person name="Szabo A."/>
            <person name="Mentes A."/>
            <person name="Boka K."/>
            <person name="Marialigeti K."/>
            <person name="Mathe I."/>
            <person name="Koncz M."/>
            <person name="Schumann P."/>
            <person name="Toth E."/>
        </authorList>
    </citation>
    <scope>NUCLEOTIDE SEQUENCE [LARGE SCALE GENOMIC DNA]</scope>
    <source>
        <strain evidence="9 10">SA-279</strain>
    </source>
</reference>
<accession>A0A4Q9VWV5</accession>
<dbReference type="RefSeq" id="WP_131305224.1">
    <property type="nucleotide sequence ID" value="NZ_SJFN01000002.1"/>
</dbReference>
<evidence type="ECO:0000256" key="1">
    <source>
        <dbReference type="ARBA" id="ARBA00005715"/>
    </source>
</evidence>
<dbReference type="InterPro" id="IPR042213">
    <property type="entry name" value="NBD_C_sf"/>
</dbReference>
<evidence type="ECO:0000259" key="8">
    <source>
        <dbReference type="Pfam" id="PF17042"/>
    </source>
</evidence>
<dbReference type="OrthoDB" id="7686359at2"/>
<keyword evidence="10" id="KW-1185">Reference proteome</keyword>
<proteinExistence type="inferred from homology"/>
<evidence type="ECO:0000313" key="10">
    <source>
        <dbReference type="Proteomes" id="UP000292781"/>
    </source>
</evidence>
<sequence>MVDTAGDVTRPLLTFYGDDFTGSTDALEAVAMAGAPAMLFLEPPSPADLARFPGLAAIGVAGTSRSESPAWMDAHLPAIFEKLKALGAPLLHYKTCSTFDSAPDVGNIGRAAEIGRRIFGGSVPCVVGVVRHKRYVVFSNLFAAGSISAAREIFRIDRHPTMSRHPVTPMGEADLRRHLAAQTEASIAGFDFPSMLGPDASAEFEALAATHDIVVLDTFDAATTRAAGRLLGEHGDRRPAFVIGSSGVEYALVDHLTASGRLPIAPPPTARGPVDKLIAGCGSCSPITEAQIAWAENAGFAVIALDTVGLVEDDGPAPRAAVVAAIARALGDHPGVVLHTARGGADPRLAPTREALDRRGLGALDSSAVLGSALGRILRDAVAATGIGRVVLAGGDSSSHAVSAMGVEALAVAGPLVPGAPLCRIHAAEGAIDGVEISLKGGQVGGPDYFARVMAGR</sequence>
<dbReference type="GO" id="GO:0016301">
    <property type="term" value="F:kinase activity"/>
    <property type="evidence" value="ECO:0007669"/>
    <property type="project" value="UniProtKB-KW"/>
</dbReference>
<protein>
    <submittedName>
        <fullName evidence="9">Four-carbon acid sugar kinase family protein</fullName>
    </submittedName>
</protein>
<dbReference type="EMBL" id="SJFN01000002">
    <property type="protein sequence ID" value="TBW40848.1"/>
    <property type="molecule type" value="Genomic_DNA"/>
</dbReference>
<dbReference type="InterPro" id="IPR031475">
    <property type="entry name" value="NBD_C"/>
</dbReference>
<dbReference type="Gene3D" id="3.40.980.20">
    <property type="entry name" value="Four-carbon acid sugar kinase, nucleotide binding domain"/>
    <property type="match status" value="1"/>
</dbReference>
<dbReference type="Pfam" id="PF07005">
    <property type="entry name" value="SBD_N"/>
    <property type="match status" value="1"/>
</dbReference>
<evidence type="ECO:0000256" key="5">
    <source>
        <dbReference type="ARBA" id="ARBA00022840"/>
    </source>
</evidence>
<keyword evidence="5" id="KW-0067">ATP-binding</keyword>
<evidence type="ECO:0000256" key="4">
    <source>
        <dbReference type="ARBA" id="ARBA00022777"/>
    </source>
</evidence>
<evidence type="ECO:0000313" key="9">
    <source>
        <dbReference type="EMBL" id="TBW40848.1"/>
    </source>
</evidence>
<dbReference type="Proteomes" id="UP000292781">
    <property type="component" value="Unassembled WGS sequence"/>
</dbReference>
<dbReference type="Gene3D" id="3.40.50.10840">
    <property type="entry name" value="Putative sugar-binding, N-terminal domain"/>
    <property type="match status" value="1"/>
</dbReference>